<reference evidence="3 4" key="1">
    <citation type="submission" date="2013-11" db="EMBL/GenBank/DDBJ databases">
        <title>The Genome Sequence of Phytophthora parasitica P1569.</title>
        <authorList>
            <consortium name="The Broad Institute Genomics Platform"/>
            <person name="Russ C."/>
            <person name="Tyler B."/>
            <person name="Panabieres F."/>
            <person name="Shan W."/>
            <person name="Tripathy S."/>
            <person name="Grunwald N."/>
            <person name="Machado M."/>
            <person name="Johnson C.S."/>
            <person name="Arredondo F."/>
            <person name="Hong C."/>
            <person name="Coffey M."/>
            <person name="Young S.K."/>
            <person name="Zeng Q."/>
            <person name="Gargeya S."/>
            <person name="Fitzgerald M."/>
            <person name="Abouelleil A."/>
            <person name="Alvarado L."/>
            <person name="Chapman S.B."/>
            <person name="Gainer-Dewar J."/>
            <person name="Goldberg J."/>
            <person name="Griggs A."/>
            <person name="Gujja S."/>
            <person name="Hansen M."/>
            <person name="Howarth C."/>
            <person name="Imamovic A."/>
            <person name="Ireland A."/>
            <person name="Larimer J."/>
            <person name="McCowan C."/>
            <person name="Murphy C."/>
            <person name="Pearson M."/>
            <person name="Poon T.W."/>
            <person name="Priest M."/>
            <person name="Roberts A."/>
            <person name="Saif S."/>
            <person name="Shea T."/>
            <person name="Sykes S."/>
            <person name="Wortman J."/>
            <person name="Nusbaum C."/>
            <person name="Birren B."/>
        </authorList>
    </citation>
    <scope>NUCLEOTIDE SEQUENCE [LARGE SCALE GENOMIC DNA]</scope>
    <source>
        <strain evidence="3 4">P1569</strain>
    </source>
</reference>
<keyword evidence="4" id="KW-1185">Reference proteome</keyword>
<sequence>MSIRSDHSLGFGPDQNRRDYSVRDLSSRGPSLNCRGHDERSTAPVTNTGAGTGAPGTAQANAVASRTCPKTPPNAAAPPAVVASANFAPKEDESPINSDAVSEFLLRRQAITRFVRDALQTAVDKQKEYADRRGRKNTSHFRRDDRVLLSTDGIESAAVTNLGANQLAPRYIGRFKVTQVIGDAYTLDIPKAMRLHPTFYVGRLKPYYPATIPSDTHPRQVLARNPSAQHDDAGAEKARGLPPREMAPLPEARRRPVSPNGAGDSSSPDAPVPTERRAFQPRMRADQQPPQAVEPPVRRFSPDRPPDASGDTGRLSNAPLRRSPRLTRISRITKPAVDETRRRH</sequence>
<evidence type="ECO:0000256" key="1">
    <source>
        <dbReference type="SAM" id="MobiDB-lite"/>
    </source>
</evidence>
<feature type="domain" description="Tf2-1-like SH3-like" evidence="2">
    <location>
        <begin position="145"/>
        <end position="207"/>
    </location>
</feature>
<feature type="region of interest" description="Disordered" evidence="1">
    <location>
        <begin position="1"/>
        <end position="76"/>
    </location>
</feature>
<accession>V9FVF5</accession>
<dbReference type="Proteomes" id="UP000018721">
    <property type="component" value="Unassembled WGS sequence"/>
</dbReference>
<dbReference type="Pfam" id="PF24626">
    <property type="entry name" value="SH3_Tf2-1"/>
    <property type="match status" value="1"/>
</dbReference>
<proteinExistence type="predicted"/>
<dbReference type="eggNOG" id="KOG0017">
    <property type="taxonomic scope" value="Eukaryota"/>
</dbReference>
<feature type="compositionally biased region" description="Basic and acidic residues" evidence="1">
    <location>
        <begin position="15"/>
        <end position="26"/>
    </location>
</feature>
<evidence type="ECO:0000313" key="4">
    <source>
        <dbReference type="Proteomes" id="UP000018721"/>
    </source>
</evidence>
<gene>
    <name evidence="3" type="ORF">F443_02790</name>
</gene>
<feature type="compositionally biased region" description="Basic and acidic residues" evidence="1">
    <location>
        <begin position="229"/>
        <end position="239"/>
    </location>
</feature>
<name>V9FVF5_PHYNI</name>
<feature type="compositionally biased region" description="Low complexity" evidence="1">
    <location>
        <begin position="42"/>
        <end position="62"/>
    </location>
</feature>
<dbReference type="OrthoDB" id="2273864at2759"/>
<comment type="caution">
    <text evidence="3">The sequence shown here is derived from an EMBL/GenBank/DDBJ whole genome shotgun (WGS) entry which is preliminary data.</text>
</comment>
<dbReference type="EMBL" id="ANIZ01000507">
    <property type="protein sequence ID" value="ETI54372.1"/>
    <property type="molecule type" value="Genomic_DNA"/>
</dbReference>
<dbReference type="HOGENOM" id="CLU_807698_0_0_1"/>
<feature type="compositionally biased region" description="Basic and acidic residues" evidence="1">
    <location>
        <begin position="296"/>
        <end position="306"/>
    </location>
</feature>
<feature type="region of interest" description="Disordered" evidence="1">
    <location>
        <begin position="225"/>
        <end position="344"/>
    </location>
</feature>
<dbReference type="InterPro" id="IPR056924">
    <property type="entry name" value="SH3_Tf2-1"/>
</dbReference>
<evidence type="ECO:0000259" key="2">
    <source>
        <dbReference type="Pfam" id="PF24626"/>
    </source>
</evidence>
<dbReference type="AlphaFoldDB" id="V9FVF5"/>
<organism evidence="3 4">
    <name type="scientific">Phytophthora nicotianae P1569</name>
    <dbReference type="NCBI Taxonomy" id="1317065"/>
    <lineage>
        <taxon>Eukaryota</taxon>
        <taxon>Sar</taxon>
        <taxon>Stramenopiles</taxon>
        <taxon>Oomycota</taxon>
        <taxon>Peronosporomycetes</taxon>
        <taxon>Peronosporales</taxon>
        <taxon>Peronosporaceae</taxon>
        <taxon>Phytophthora</taxon>
    </lineage>
</organism>
<evidence type="ECO:0000313" key="3">
    <source>
        <dbReference type="EMBL" id="ETI54372.1"/>
    </source>
</evidence>
<protein>
    <recommendedName>
        <fullName evidence="2">Tf2-1-like SH3-like domain-containing protein</fullName>
    </recommendedName>
</protein>